<dbReference type="EC" id="5.6.2.3" evidence="3"/>
<dbReference type="GO" id="GO:0016887">
    <property type="term" value="F:ATP hydrolysis activity"/>
    <property type="evidence" value="ECO:0007669"/>
    <property type="project" value="RHEA"/>
</dbReference>
<gene>
    <name evidence="3" type="primary">recD2</name>
    <name evidence="5" type="ORF">CWS20_22790</name>
</gene>
<evidence type="ECO:0000256" key="1">
    <source>
        <dbReference type="ARBA" id="ARBA00022741"/>
    </source>
</evidence>
<comment type="caution">
    <text evidence="5">The sequence shown here is derived from an EMBL/GenBank/DDBJ whole genome shotgun (WGS) entry which is preliminary data.</text>
</comment>
<dbReference type="EMBL" id="PISD01000061">
    <property type="protein sequence ID" value="PKG26678.1"/>
    <property type="molecule type" value="Genomic_DNA"/>
</dbReference>
<dbReference type="InterPro" id="IPR050534">
    <property type="entry name" value="Coronavir_polyprotein_1ab"/>
</dbReference>
<sequence length="751" mass="85815">MQNHIDQVEYKGIIDKFIYQKDEYKIGILLSVNGKVTFKGTLYGVTKGQEVILKGRWVNDQKYGKQLQISSWEKPIPKTAKELIAFLTSKYIKGCGVKQAERIIESLGSNAIEIILKEKESSLLKVKGIRKKRAKQIYESIKESFSLQRTIEELSKIGLSPEIAIKLFTIYSDETVKVIKGNPFLLVHHKILKFPEADDISRKLVMYPLTGLRIEAAINYLLDENCAKYGHCYISETELVNKAISLLNNKKNDFINEQSVLQSIYSLEDQSIVIEENRVYPKKFYDYEEKAAVKLISLLNSKKKVFNNEVKLNNHIKEYQLKNKVILSEEQKQAIKAVLNNKVMILTGNAGTGKTTVLKAIIHIYQQVYPKDKISLSAPTGRASRRMKEVTQHEATTNHRLLGYNQGLTNIEFEYNSSNQLKYDFLIIDEMSMVDLHLFHALLQAINPHARVLFTGDADQLPSINPGNVLLDLIKSKLPCIRLREVFRQAKESQIITNANRVNKGKSIEIDQTKDDMYFIQRANDMSIANTLIKSAVRFIEKGYSISDLLILTPMKNGEIGTYRMNSRLQDILNPYSINKNEVKQGNKIFREGDKVIQTINRPEDGVFNGDIGIITHIGSNTKGDNGNREIDIISCDYQGIQVTYKKDEWREIELGYSITIHKSQGGQAPIVLIPMSMAHYNMLIRNLIYTGMTRAEEKLIFIGDMNALNKGINTNRIIERRTTLANKIQKNIEKLTEFHKKRSKNIENVL</sequence>
<dbReference type="InterPro" id="IPR027417">
    <property type="entry name" value="P-loop_NTPase"/>
</dbReference>
<keyword evidence="1 3" id="KW-0547">Nucleotide-binding</keyword>
<keyword evidence="3" id="KW-0378">Hydrolase</keyword>
<dbReference type="PANTHER" id="PTHR43788:SF6">
    <property type="entry name" value="DNA HELICASE B"/>
    <property type="match status" value="1"/>
</dbReference>
<dbReference type="SUPFAM" id="SSF52540">
    <property type="entry name" value="P-loop containing nucleoside triphosphate hydrolases"/>
    <property type="match status" value="1"/>
</dbReference>
<dbReference type="InterPro" id="IPR027785">
    <property type="entry name" value="UvrD-like_helicase_C"/>
</dbReference>
<dbReference type="HAMAP" id="MF_01488">
    <property type="entry name" value="RecD2"/>
    <property type="match status" value="1"/>
</dbReference>
<comment type="similarity">
    <text evidence="3">Belongs to the RecD family. RecD2 subfamily.</text>
</comment>
<accession>A0A2N0ZAZ7</accession>
<comment type="catalytic activity">
    <reaction evidence="3">
        <text>ATP + H2O = ADP + phosphate + H(+)</text>
        <dbReference type="Rhea" id="RHEA:13065"/>
        <dbReference type="ChEBI" id="CHEBI:15377"/>
        <dbReference type="ChEBI" id="CHEBI:15378"/>
        <dbReference type="ChEBI" id="CHEBI:30616"/>
        <dbReference type="ChEBI" id="CHEBI:43474"/>
        <dbReference type="ChEBI" id="CHEBI:456216"/>
        <dbReference type="EC" id="5.6.2.3"/>
    </reaction>
</comment>
<dbReference type="Pfam" id="PF18335">
    <property type="entry name" value="SH3_13"/>
    <property type="match status" value="1"/>
</dbReference>
<dbReference type="GO" id="GO:0009338">
    <property type="term" value="C:exodeoxyribonuclease V complex"/>
    <property type="evidence" value="ECO:0007669"/>
    <property type="project" value="TreeGrafter"/>
</dbReference>
<dbReference type="InterPro" id="IPR003593">
    <property type="entry name" value="AAA+_ATPase"/>
</dbReference>
<keyword evidence="3 5" id="KW-0347">Helicase</keyword>
<feature type="domain" description="AAA+ ATPase" evidence="4">
    <location>
        <begin position="340"/>
        <end position="491"/>
    </location>
</feature>
<dbReference type="InterPro" id="IPR006345">
    <property type="entry name" value="RecD2"/>
</dbReference>
<dbReference type="Pfam" id="PF14490">
    <property type="entry name" value="HHH_RecD2"/>
    <property type="match status" value="1"/>
</dbReference>
<dbReference type="Pfam" id="PF13538">
    <property type="entry name" value="UvrD_C_2"/>
    <property type="match status" value="1"/>
</dbReference>
<dbReference type="InterPro" id="IPR055446">
    <property type="entry name" value="RecD2_N_OB"/>
</dbReference>
<dbReference type="Proteomes" id="UP000233343">
    <property type="component" value="Unassembled WGS sequence"/>
</dbReference>
<dbReference type="GO" id="GO:0017116">
    <property type="term" value="F:single-stranded DNA helicase activity"/>
    <property type="evidence" value="ECO:0007669"/>
    <property type="project" value="TreeGrafter"/>
</dbReference>
<dbReference type="Gene3D" id="3.40.50.300">
    <property type="entry name" value="P-loop containing nucleotide triphosphate hydrolases"/>
    <property type="match status" value="2"/>
</dbReference>
<keyword evidence="3" id="KW-0413">Isomerase</keyword>
<dbReference type="NCBIfam" id="TIGR01448">
    <property type="entry name" value="recD_rel"/>
    <property type="match status" value="1"/>
</dbReference>
<dbReference type="InterPro" id="IPR041451">
    <property type="entry name" value="RecD2_SH13"/>
</dbReference>
<dbReference type="Gene3D" id="1.10.10.2220">
    <property type="match status" value="1"/>
</dbReference>
<proteinExistence type="inferred from homology"/>
<comment type="function">
    <text evidence="3">DNA-dependent ATPase and ATP-dependent 5'-3' DNA helicase. Has no activity on blunt DNA or DNA with 3'-overhangs, requires at least 10 bases of 5'-ssDNA for helicase activity.</text>
</comment>
<dbReference type="RefSeq" id="WP_066194527.1">
    <property type="nucleotide sequence ID" value="NZ_JARSFA010000044.1"/>
</dbReference>
<evidence type="ECO:0000256" key="2">
    <source>
        <dbReference type="ARBA" id="ARBA00022840"/>
    </source>
</evidence>
<protein>
    <recommendedName>
        <fullName evidence="3">ATP-dependent RecD2 DNA helicase</fullName>
        <ecNumber evidence="3">5.6.2.3</ecNumber>
    </recommendedName>
    <alternativeName>
        <fullName evidence="3">DNA 5'-3' helicase subunit RecD2</fullName>
    </alternativeName>
</protein>
<dbReference type="Gene3D" id="2.30.30.940">
    <property type="match status" value="1"/>
</dbReference>
<feature type="binding site" evidence="3">
    <location>
        <begin position="351"/>
        <end position="355"/>
    </location>
    <ligand>
        <name>ATP</name>
        <dbReference type="ChEBI" id="CHEBI:30616"/>
    </ligand>
</feature>
<dbReference type="GO" id="GO:0003677">
    <property type="term" value="F:DNA binding"/>
    <property type="evidence" value="ECO:0007669"/>
    <property type="project" value="UniProtKB-UniRule"/>
</dbReference>
<name>A0A2N0ZAZ7_9BACI</name>
<dbReference type="GO" id="GO:0005524">
    <property type="term" value="F:ATP binding"/>
    <property type="evidence" value="ECO:0007669"/>
    <property type="project" value="UniProtKB-UniRule"/>
</dbReference>
<dbReference type="PANTHER" id="PTHR43788">
    <property type="entry name" value="DNA2/NAM7 HELICASE FAMILY MEMBER"/>
    <property type="match status" value="1"/>
</dbReference>
<evidence type="ECO:0000259" key="4">
    <source>
        <dbReference type="SMART" id="SM00382"/>
    </source>
</evidence>
<dbReference type="SUPFAM" id="SSF47781">
    <property type="entry name" value="RuvA domain 2-like"/>
    <property type="match status" value="1"/>
</dbReference>
<reference evidence="5 6" key="1">
    <citation type="journal article" date="2010" name="Int. J. Syst. Evol. Microbiol.">
        <title>Bacillus horneckiae sp. nov., isolated from a spacecraft-assembly clean room.</title>
        <authorList>
            <person name="Vaishampayan P."/>
            <person name="Probst A."/>
            <person name="Krishnamurthi S."/>
            <person name="Ghosh S."/>
            <person name="Osman S."/>
            <person name="McDowall A."/>
            <person name="Ruckmani A."/>
            <person name="Mayilraj S."/>
            <person name="Venkateswaran K."/>
        </authorList>
    </citation>
    <scope>NUCLEOTIDE SEQUENCE [LARGE SCALE GENOMIC DNA]</scope>
    <source>
        <strain evidence="6">1PO1SC</strain>
    </source>
</reference>
<evidence type="ECO:0000256" key="3">
    <source>
        <dbReference type="HAMAP-Rule" id="MF_01488"/>
    </source>
</evidence>
<dbReference type="InterPro" id="IPR010994">
    <property type="entry name" value="RuvA_2-like"/>
</dbReference>
<dbReference type="Pfam" id="PF13245">
    <property type="entry name" value="AAA_19"/>
    <property type="match status" value="1"/>
</dbReference>
<evidence type="ECO:0000313" key="5">
    <source>
        <dbReference type="EMBL" id="PKG26678.1"/>
    </source>
</evidence>
<keyword evidence="6" id="KW-1185">Reference proteome</keyword>
<evidence type="ECO:0000313" key="6">
    <source>
        <dbReference type="Proteomes" id="UP000233343"/>
    </source>
</evidence>
<dbReference type="Pfam" id="PF23139">
    <property type="entry name" value="OB_YrrC"/>
    <property type="match status" value="1"/>
</dbReference>
<dbReference type="CDD" id="cd18809">
    <property type="entry name" value="SF1_C_RecD"/>
    <property type="match status" value="1"/>
</dbReference>
<keyword evidence="3" id="KW-0238">DNA-binding</keyword>
<dbReference type="GO" id="GO:0043139">
    <property type="term" value="F:5'-3' DNA helicase activity"/>
    <property type="evidence" value="ECO:0007669"/>
    <property type="project" value="UniProtKB-UniRule"/>
</dbReference>
<dbReference type="Gene3D" id="1.10.150.20">
    <property type="entry name" value="5' to 3' exonuclease, C-terminal subdomain"/>
    <property type="match status" value="1"/>
</dbReference>
<keyword evidence="2 3" id="KW-0067">ATP-binding</keyword>
<organism evidence="5 6">
    <name type="scientific">Cytobacillus horneckiae</name>
    <dbReference type="NCBI Taxonomy" id="549687"/>
    <lineage>
        <taxon>Bacteria</taxon>
        <taxon>Bacillati</taxon>
        <taxon>Bacillota</taxon>
        <taxon>Bacilli</taxon>
        <taxon>Bacillales</taxon>
        <taxon>Bacillaceae</taxon>
        <taxon>Cytobacillus</taxon>
    </lineage>
</organism>
<dbReference type="CDD" id="cd17933">
    <property type="entry name" value="DEXSc_RecD-like"/>
    <property type="match status" value="1"/>
</dbReference>
<dbReference type="SMART" id="SM00382">
    <property type="entry name" value="AAA"/>
    <property type="match status" value="1"/>
</dbReference>
<dbReference type="GO" id="GO:0006310">
    <property type="term" value="P:DNA recombination"/>
    <property type="evidence" value="ECO:0007669"/>
    <property type="project" value="InterPro"/>
</dbReference>
<dbReference type="InterPro" id="IPR029493">
    <property type="entry name" value="RecD2-like_HHH"/>
</dbReference>
<dbReference type="AlphaFoldDB" id="A0A2N0ZAZ7"/>